<feature type="transmembrane region" description="Helical" evidence="2">
    <location>
        <begin position="96"/>
        <end position="116"/>
    </location>
</feature>
<comment type="caution">
    <text evidence="4">The sequence shown here is derived from an EMBL/GenBank/DDBJ whole genome shotgun (WGS) entry which is preliminary data.</text>
</comment>
<dbReference type="EMBL" id="WWBZ02000007">
    <property type="protein sequence ID" value="KAF4312145.1"/>
    <property type="molecule type" value="Genomic_DNA"/>
</dbReference>
<keyword evidence="5" id="KW-1185">Reference proteome</keyword>
<dbReference type="EMBL" id="WWBZ02000016">
    <property type="protein sequence ID" value="KAF4310085.1"/>
    <property type="molecule type" value="Genomic_DNA"/>
</dbReference>
<dbReference type="Proteomes" id="UP000572817">
    <property type="component" value="Unassembled WGS sequence"/>
</dbReference>
<sequence length="130" mass="14183">MANASPVSGLDGNDGDSSDPGRSLHSHLADDDSHNKHHHHHHHNDPLDQADDLPYIPQDSYTTHRWRQSMYEADDDDGEQQPLLTSRSRRVSPGPIVAILALIVLIAILAIVIVTIRSDGGYTGTGGAFY</sequence>
<name>A0A8H4N7N9_9PEZI</name>
<proteinExistence type="predicted"/>
<protein>
    <submittedName>
        <fullName evidence="4">Uncharacterized protein</fullName>
    </submittedName>
</protein>
<gene>
    <name evidence="3" type="ORF">GTA08_BOTSDO02776</name>
    <name evidence="4" type="ORF">GTA08_BOTSDO12480</name>
</gene>
<evidence type="ECO:0000313" key="5">
    <source>
        <dbReference type="Proteomes" id="UP000572817"/>
    </source>
</evidence>
<accession>A0A8H4N7N9</accession>
<evidence type="ECO:0000313" key="4">
    <source>
        <dbReference type="EMBL" id="KAF4312145.1"/>
    </source>
</evidence>
<keyword evidence="2" id="KW-0812">Transmembrane</keyword>
<reference evidence="4 5" key="1">
    <citation type="submission" date="2020-04" db="EMBL/GenBank/DDBJ databases">
        <title>Genome Assembly and Annotation of Botryosphaeria dothidea sdau 11-99, a Latent Pathogen of Apple Fruit Ring Rot in China.</title>
        <authorList>
            <person name="Yu C."/>
            <person name="Diao Y."/>
            <person name="Lu Q."/>
            <person name="Zhao J."/>
            <person name="Cui S."/>
            <person name="Peng C."/>
            <person name="He B."/>
            <person name="Liu H."/>
        </authorList>
    </citation>
    <scope>NUCLEOTIDE SEQUENCE [LARGE SCALE GENOMIC DNA]</scope>
    <source>
        <strain evidence="4">Sdau11-99</strain>
        <strain evidence="5">sdau11-99</strain>
    </source>
</reference>
<keyword evidence="2" id="KW-1133">Transmembrane helix</keyword>
<organism evidence="4 5">
    <name type="scientific">Botryosphaeria dothidea</name>
    <dbReference type="NCBI Taxonomy" id="55169"/>
    <lineage>
        <taxon>Eukaryota</taxon>
        <taxon>Fungi</taxon>
        <taxon>Dikarya</taxon>
        <taxon>Ascomycota</taxon>
        <taxon>Pezizomycotina</taxon>
        <taxon>Dothideomycetes</taxon>
        <taxon>Dothideomycetes incertae sedis</taxon>
        <taxon>Botryosphaeriales</taxon>
        <taxon>Botryosphaeriaceae</taxon>
        <taxon>Botryosphaeria</taxon>
    </lineage>
</organism>
<keyword evidence="2" id="KW-0472">Membrane</keyword>
<dbReference type="AlphaFoldDB" id="A0A8H4N7N9"/>
<evidence type="ECO:0000256" key="1">
    <source>
        <dbReference type="SAM" id="MobiDB-lite"/>
    </source>
</evidence>
<evidence type="ECO:0000313" key="3">
    <source>
        <dbReference type="EMBL" id="KAF4310085.1"/>
    </source>
</evidence>
<evidence type="ECO:0000256" key="2">
    <source>
        <dbReference type="SAM" id="Phobius"/>
    </source>
</evidence>
<feature type="region of interest" description="Disordered" evidence="1">
    <location>
        <begin position="1"/>
        <end position="89"/>
    </location>
</feature>